<feature type="compositionally biased region" description="Basic and acidic residues" evidence="2">
    <location>
        <begin position="652"/>
        <end position="662"/>
    </location>
</feature>
<feature type="region of interest" description="Disordered" evidence="2">
    <location>
        <begin position="1"/>
        <end position="35"/>
    </location>
</feature>
<keyword evidence="4" id="KW-1185">Reference proteome</keyword>
<proteinExistence type="predicted"/>
<feature type="region of interest" description="Disordered" evidence="2">
    <location>
        <begin position="1189"/>
        <end position="1225"/>
    </location>
</feature>
<comment type="caution">
    <text evidence="3">The sequence shown here is derived from an EMBL/GenBank/DDBJ whole genome shotgun (WGS) entry which is preliminary data.</text>
</comment>
<feature type="region of interest" description="Disordered" evidence="2">
    <location>
        <begin position="1833"/>
        <end position="1876"/>
    </location>
</feature>
<protein>
    <submittedName>
        <fullName evidence="3">Uncharacterized protein</fullName>
    </submittedName>
</protein>
<keyword evidence="1" id="KW-0175">Coiled coil</keyword>
<feature type="region of interest" description="Disordered" evidence="2">
    <location>
        <begin position="650"/>
        <end position="786"/>
    </location>
</feature>
<feature type="compositionally biased region" description="Basic and acidic residues" evidence="2">
    <location>
        <begin position="1064"/>
        <end position="1080"/>
    </location>
</feature>
<evidence type="ECO:0000256" key="2">
    <source>
        <dbReference type="SAM" id="MobiDB-lite"/>
    </source>
</evidence>
<feature type="region of interest" description="Disordered" evidence="2">
    <location>
        <begin position="1340"/>
        <end position="1361"/>
    </location>
</feature>
<feature type="region of interest" description="Disordered" evidence="2">
    <location>
        <begin position="302"/>
        <end position="421"/>
    </location>
</feature>
<feature type="compositionally biased region" description="Basic residues" evidence="2">
    <location>
        <begin position="1766"/>
        <end position="1775"/>
    </location>
</feature>
<evidence type="ECO:0000313" key="4">
    <source>
        <dbReference type="Proteomes" id="UP001516023"/>
    </source>
</evidence>
<feature type="compositionally biased region" description="Basic and acidic residues" evidence="2">
    <location>
        <begin position="704"/>
        <end position="716"/>
    </location>
</feature>
<feature type="compositionally biased region" description="Basic and acidic residues" evidence="2">
    <location>
        <begin position="1189"/>
        <end position="1204"/>
    </location>
</feature>
<feature type="compositionally biased region" description="Basic and acidic residues" evidence="2">
    <location>
        <begin position="364"/>
        <end position="376"/>
    </location>
</feature>
<feature type="compositionally biased region" description="Polar residues" evidence="2">
    <location>
        <begin position="73"/>
        <end position="107"/>
    </location>
</feature>
<feature type="compositionally biased region" description="Low complexity" evidence="2">
    <location>
        <begin position="243"/>
        <end position="254"/>
    </location>
</feature>
<accession>A0ABD3QZD8</accession>
<feature type="compositionally biased region" description="Low complexity" evidence="2">
    <location>
        <begin position="803"/>
        <end position="814"/>
    </location>
</feature>
<feature type="compositionally biased region" description="Polar residues" evidence="2">
    <location>
        <begin position="311"/>
        <end position="322"/>
    </location>
</feature>
<feature type="compositionally biased region" description="Polar residues" evidence="2">
    <location>
        <begin position="1716"/>
        <end position="1736"/>
    </location>
</feature>
<evidence type="ECO:0000313" key="3">
    <source>
        <dbReference type="EMBL" id="KAL3805613.1"/>
    </source>
</evidence>
<gene>
    <name evidence="3" type="ORF">HJC23_005857</name>
</gene>
<reference evidence="3 4" key="1">
    <citation type="journal article" date="2020" name="G3 (Bethesda)">
        <title>Improved Reference Genome for Cyclotella cryptica CCMP332, a Model for Cell Wall Morphogenesis, Salinity Adaptation, and Lipid Production in Diatoms (Bacillariophyta).</title>
        <authorList>
            <person name="Roberts W.R."/>
            <person name="Downey K.M."/>
            <person name="Ruck E.C."/>
            <person name="Traller J.C."/>
            <person name="Alverson A.J."/>
        </authorList>
    </citation>
    <scope>NUCLEOTIDE SEQUENCE [LARGE SCALE GENOMIC DNA]</scope>
    <source>
        <strain evidence="3 4">CCMP332</strain>
    </source>
</reference>
<feature type="compositionally biased region" description="Basic residues" evidence="2">
    <location>
        <begin position="1008"/>
        <end position="1017"/>
    </location>
</feature>
<feature type="region of interest" description="Disordered" evidence="2">
    <location>
        <begin position="55"/>
        <end position="135"/>
    </location>
</feature>
<feature type="coiled-coil region" evidence="1">
    <location>
        <begin position="591"/>
        <end position="618"/>
    </location>
</feature>
<feature type="region of interest" description="Disordered" evidence="2">
    <location>
        <begin position="910"/>
        <end position="954"/>
    </location>
</feature>
<feature type="compositionally biased region" description="Polar residues" evidence="2">
    <location>
        <begin position="333"/>
        <end position="363"/>
    </location>
</feature>
<feature type="compositionally biased region" description="Polar residues" evidence="2">
    <location>
        <begin position="1026"/>
        <end position="1035"/>
    </location>
</feature>
<feature type="region of interest" description="Disordered" evidence="2">
    <location>
        <begin position="204"/>
        <end position="259"/>
    </location>
</feature>
<feature type="compositionally biased region" description="Polar residues" evidence="2">
    <location>
        <begin position="1"/>
        <end position="26"/>
    </location>
</feature>
<feature type="compositionally biased region" description="Low complexity" evidence="2">
    <location>
        <begin position="110"/>
        <end position="121"/>
    </location>
</feature>
<feature type="region of interest" description="Disordered" evidence="2">
    <location>
        <begin position="1530"/>
        <end position="1549"/>
    </location>
</feature>
<feature type="region of interest" description="Disordered" evidence="2">
    <location>
        <begin position="798"/>
        <end position="859"/>
    </location>
</feature>
<feature type="compositionally biased region" description="Basic and acidic residues" evidence="2">
    <location>
        <begin position="1739"/>
        <end position="1750"/>
    </location>
</feature>
<name>A0ABD3QZD8_9STRA</name>
<feature type="region of interest" description="Disordered" evidence="2">
    <location>
        <begin position="1391"/>
        <end position="1413"/>
    </location>
</feature>
<feature type="region of interest" description="Disordered" evidence="2">
    <location>
        <begin position="450"/>
        <end position="514"/>
    </location>
</feature>
<sequence>MPLQQQRRFPTLQSPSCSPQNIFCDSTSREEEMFSPPTLPYTFESLVQNMNRGRQISTESVKGSPCSCGSVKGSPNSTGSAGSNIFQGSPVSPLNGDNSKGSQSNGAKVSPGTSPSGNSPGCAPKPSAGNRKPPKLGLNLLCTGSYGHASIRGTSDNVATVAAEDVIRWKEFRRRQKELQPEKCIDQSQTEPLNLDSLSLSASNFSLEDKKGQNKQKPTSPKEEDAIQVSQKAIEIDQDGFPASSASTDDISSARQSLTSENVECMTSSISEAPTEIASNTLFSRLLASSGARGARGELGSICETRPSDAAPTQPTSNSTVTKAKVRDLRVRTSPTSVPSPMETSGPRSTRSASSIMSTQSDTSARERFGDKRKYYSTENEWDDTKPTLDVDALNDSSLDHPEPSVEEKEVNPNDVSMVSSNWDPLHVTTVEEGDELSCNGNDASVSSFNIHGDMGVDDDNSFKVEETGVPAQNPCEESPPKSLPDPSPTSSSSNQSSSASSKDRASSPISCCSVPTLKDVKSFMNKLDSLREESRVQHAANNKPDTVTNARRTESPPKQKQSLPPLRDSPPGVEIKEENVDYLRSLLEKKEKLRLHKLESQRKRNELDERLKAMRCRVYGDDNNTRSGLSTSVEARDGEVSTLVEEEFEAKDDAVPSEDKSFVVMSESKAKDASSLSMMPGARWSGGRAIWSSPVSSPVTLSVDKKEKEEADGGHTRQASTILPTIATDEAERASNSHSKLPAQKVVNNAMSQGTKSGSRPLPNSSSNAASGLSINAPINPPDEAADATRTYVTFGKSLRQSPSSKSPSFKAARYVTSTNTNREVLPSSCQSQKSSTQQPPLPIADANSGPPSLNVTSTSSTLSIALDKDDFSFKPSLLTRKIPFSPLVAGSKTTGSKFSFSSPDINRSTASVFSSDNDKKSPTLEAMKTSPCSPPETSPAMSSTSPDVSEGDKGGGLGFGYIFGDKSVVSKSSSKFVELGQFDTSPKKCKAEEQSLLGVTVLGSKEKKHVKKRPHSPQFETVDEQSMASNQGNEAVLKEEDSRIVAPDPPGVESSNACENDNSLKHSETSTRDVDTDPSRATANDDNVEPSNATANDAPKQDSTKKQPGLSIKPPPLSPVVESSTDYDFESVMQRVKIISNTPRSCLETPRVTNSASLKSPRFRMERENKVTKVNATIDALKAKFESEGHKVSPTPKMKDSSRLIPTDNSISQCGWTKPRQAAPKPFESSKVWSLMVKESNQLTEADMSRKEFYEQTKPTTGFLDLSRPKAVLEPKNHAAIAPNLSGVKEELEPVDSLDNSSTSSFKGLNIKELRLRFEGSKDSLSVGSVKKFDSLKSRESGTKNSFDSDIDDNDCTDGENSLDTKKVLSYAKKIEQRVKKRYSAVDSRPEVATTIEAGSGETENSSKENIVDKAADDGFPHFSPVAIRKKAFEMRKREVLQTAVKPPENDGGSLKDVVLICHKVNPTSEQLEVPPAKAATPKQMGTPRLSVRERVATFSNPGAYNQTVAMLKNPLASPRQVVPFQKLTPPPRTIDMNRANQTPSPLWTHNKEDDINSPMANLSSPIRQHGQRHRQSAPFAMGQTTYGTRNSANQNYPYDKTSQQAVLGNQARTIQTTYNSTGPTQGDDDYDDGITLSPTCSEVSGLTLPTCLASLADDNSRTMRQSSSSEVPDFQEAMSPIARHRQKNGANLNGNLFNHPYLKRMIAQNLPNCATPTARGQHQEQHSSSQVKQKPSHREQILSRVIEKPGTPRKSQPSANKKTIPHPQRKKSMNSSTQPTLASSRAINDQSTQKALPSPQHRKQSHRKEVVKGKVAERVAMVNELTNRTNEASIHQHIGDTVSKNLKEAKARHKSQRSEEQSSAATRDCVRVN</sequence>
<feature type="compositionally biased region" description="Polar residues" evidence="2">
    <location>
        <begin position="1776"/>
        <end position="1798"/>
    </location>
</feature>
<feature type="region of interest" description="Disordered" evidence="2">
    <location>
        <begin position="621"/>
        <end position="640"/>
    </location>
</feature>
<feature type="compositionally biased region" description="Basic and acidic residues" evidence="2">
    <location>
        <begin position="398"/>
        <end position="412"/>
    </location>
</feature>
<dbReference type="Proteomes" id="UP001516023">
    <property type="component" value="Unassembled WGS sequence"/>
</dbReference>
<organism evidence="3 4">
    <name type="scientific">Cyclotella cryptica</name>
    <dbReference type="NCBI Taxonomy" id="29204"/>
    <lineage>
        <taxon>Eukaryota</taxon>
        <taxon>Sar</taxon>
        <taxon>Stramenopiles</taxon>
        <taxon>Ochrophyta</taxon>
        <taxon>Bacillariophyta</taxon>
        <taxon>Coscinodiscophyceae</taxon>
        <taxon>Thalassiosirophycidae</taxon>
        <taxon>Stephanodiscales</taxon>
        <taxon>Stephanodiscaceae</taxon>
        <taxon>Cyclotella</taxon>
    </lineage>
</organism>
<feature type="region of interest" description="Disordered" evidence="2">
    <location>
        <begin position="1716"/>
        <end position="1817"/>
    </location>
</feature>
<feature type="region of interest" description="Disordered" evidence="2">
    <location>
        <begin position="984"/>
        <end position="1126"/>
    </location>
</feature>
<feature type="region of interest" description="Disordered" evidence="2">
    <location>
        <begin position="530"/>
        <end position="577"/>
    </location>
</feature>
<feature type="compositionally biased region" description="Low complexity" evidence="2">
    <location>
        <begin position="489"/>
        <end position="511"/>
    </location>
</feature>
<feature type="compositionally biased region" description="Polar residues" evidence="2">
    <location>
        <begin position="747"/>
        <end position="775"/>
    </location>
</feature>
<feature type="compositionally biased region" description="Acidic residues" evidence="2">
    <location>
        <begin position="1351"/>
        <end position="1360"/>
    </location>
</feature>
<dbReference type="EMBL" id="JABMIG020000002">
    <property type="protein sequence ID" value="KAL3805613.1"/>
    <property type="molecule type" value="Genomic_DNA"/>
</dbReference>
<feature type="compositionally biased region" description="Polar residues" evidence="2">
    <location>
        <begin position="1081"/>
        <end position="1097"/>
    </location>
</feature>
<feature type="compositionally biased region" description="Low complexity" evidence="2">
    <location>
        <begin position="828"/>
        <end position="840"/>
    </location>
</feature>
<evidence type="ECO:0000256" key="1">
    <source>
        <dbReference type="SAM" id="Coils"/>
    </source>
</evidence>
<feature type="compositionally biased region" description="Polar residues" evidence="2">
    <location>
        <begin position="540"/>
        <end position="551"/>
    </location>
</feature>